<accession>X8J3M6</accession>
<gene>
    <name evidence="2" type="ORF">RSOL_183340</name>
</gene>
<dbReference type="Gene3D" id="3.80.10.10">
    <property type="entry name" value="Ribonuclease Inhibitor"/>
    <property type="match status" value="1"/>
</dbReference>
<dbReference type="Pfam" id="PF12937">
    <property type="entry name" value="F-box-like"/>
    <property type="match status" value="1"/>
</dbReference>
<reference evidence="3" key="1">
    <citation type="journal article" date="2014" name="Genome Announc.">
        <title>Draft genome sequence of the plant-pathogenic soil fungus Rhizoctonia solani anastomosis group 3 strain Rhs1AP.</title>
        <authorList>
            <person name="Cubeta M.A."/>
            <person name="Thomas E."/>
            <person name="Dean R.A."/>
            <person name="Jabaji S."/>
            <person name="Neate S.M."/>
            <person name="Tavantzis S."/>
            <person name="Toda T."/>
            <person name="Vilgalys R."/>
            <person name="Bharathan N."/>
            <person name="Fedorova-Abrams N."/>
            <person name="Pakala S.B."/>
            <person name="Pakala S.M."/>
            <person name="Zafar N."/>
            <person name="Joardar V."/>
            <person name="Losada L."/>
            <person name="Nierman W.C."/>
        </authorList>
    </citation>
    <scope>NUCLEOTIDE SEQUENCE [LARGE SCALE GENOMIC DNA]</scope>
    <source>
        <strain evidence="3">AG-3</strain>
    </source>
</reference>
<dbReference type="PANTHER" id="PTHR38926">
    <property type="entry name" value="F-BOX DOMAIN CONTAINING PROTEIN, EXPRESSED"/>
    <property type="match status" value="1"/>
</dbReference>
<dbReference type="Gene3D" id="1.20.1280.50">
    <property type="match status" value="1"/>
</dbReference>
<evidence type="ECO:0000313" key="3">
    <source>
        <dbReference type="Proteomes" id="UP000030108"/>
    </source>
</evidence>
<dbReference type="EMBL" id="JATN01000322">
    <property type="protein sequence ID" value="EUC56517.1"/>
    <property type="molecule type" value="Genomic_DNA"/>
</dbReference>
<proteinExistence type="predicted"/>
<feature type="non-terminal residue" evidence="2">
    <location>
        <position position="554"/>
    </location>
</feature>
<dbReference type="OrthoDB" id="10518448at2759"/>
<dbReference type="Proteomes" id="UP000030108">
    <property type="component" value="Unassembled WGS sequence"/>
</dbReference>
<dbReference type="AlphaFoldDB" id="X8J3M6"/>
<name>X8J3M6_9AGAM</name>
<dbReference type="InterPro" id="IPR036047">
    <property type="entry name" value="F-box-like_dom_sf"/>
</dbReference>
<protein>
    <submittedName>
        <fullName evidence="2">F-box-like protein</fullName>
    </submittedName>
</protein>
<dbReference type="InterPro" id="IPR001810">
    <property type="entry name" value="F-box_dom"/>
</dbReference>
<dbReference type="PANTHER" id="PTHR38926:SF5">
    <property type="entry name" value="F-BOX AND LEUCINE-RICH REPEAT PROTEIN 6"/>
    <property type="match status" value="1"/>
</dbReference>
<dbReference type="SUPFAM" id="SSF52047">
    <property type="entry name" value="RNI-like"/>
    <property type="match status" value="1"/>
</dbReference>
<dbReference type="InterPro" id="IPR032675">
    <property type="entry name" value="LRR_dom_sf"/>
</dbReference>
<organism evidence="2 3">
    <name type="scientific">Rhizoctonia solani AG-3 Rhs1AP</name>
    <dbReference type="NCBI Taxonomy" id="1086054"/>
    <lineage>
        <taxon>Eukaryota</taxon>
        <taxon>Fungi</taxon>
        <taxon>Dikarya</taxon>
        <taxon>Basidiomycota</taxon>
        <taxon>Agaricomycotina</taxon>
        <taxon>Agaricomycetes</taxon>
        <taxon>Cantharellales</taxon>
        <taxon>Ceratobasidiaceae</taxon>
        <taxon>Rhizoctonia</taxon>
    </lineage>
</organism>
<evidence type="ECO:0000259" key="1">
    <source>
        <dbReference type="Pfam" id="PF12937"/>
    </source>
</evidence>
<comment type="caution">
    <text evidence="2">The sequence shown here is derived from an EMBL/GenBank/DDBJ whole genome shotgun (WGS) entry which is preliminary data.</text>
</comment>
<feature type="domain" description="F-box" evidence="1">
    <location>
        <begin position="92"/>
        <end position="154"/>
    </location>
</feature>
<dbReference type="SUPFAM" id="SSF81383">
    <property type="entry name" value="F-box domain"/>
    <property type="match status" value="1"/>
</dbReference>
<sequence length="554" mass="63291">METDQLEVIQTWRAAQRQLDWVIQHYFQSVIALNSIPSDAIEVYSATRTESSGIWHEIHDQAQAMPSKIQTLETGMRKLHSVHNRSPTLVPISKLPREILVYIFYLICNHEGEWGVNCKGFHDSLPDLNKISLVCSQWRALALDEPSFWSHLTFNPDRNSEPRNYSWNLLQRSIERSPGQPLCITVITDRFPRNSTQTQVAFDYLLPFSDNIKYLRVLDYNRYRIFIPWFLGKVGTPSLQVLTLSSTDRVNQGIFDSVDESYPALSDPEYEACLLSVRSLHLNQASIEWNNPVYRNLVSLTLSNVSVGRRTHPTVDDILGILSASPQLHTLRLHTTIFPSGNHETLPSQVHLEALEYLDLRNTKTEGLLQMLPRLHVSSKQLYFEVEMHNDSSYIVAMKEFLARTNVVKLLLKNKISSSWTDYRGPIDERIVPALEGFLCMVPNLKSLMIDCDSTPNSLSSILKAMVHSASANEQNPWLPELRAFYVARGALGKDAIEAFARAYPLLQTMRLMWCELPSCADFDQWLTQTIEFPKVVNRDGEPGDLPSCFFHLA</sequence>
<evidence type="ECO:0000313" key="2">
    <source>
        <dbReference type="EMBL" id="EUC56517.1"/>
    </source>
</evidence>